<evidence type="ECO:0000313" key="2">
    <source>
        <dbReference type="EMBL" id="WMV32339.1"/>
    </source>
</evidence>
<gene>
    <name evidence="2" type="ORF">MTR67_025724</name>
</gene>
<evidence type="ECO:0000256" key="1">
    <source>
        <dbReference type="SAM" id="MobiDB-lite"/>
    </source>
</evidence>
<keyword evidence="3" id="KW-1185">Reference proteome</keyword>
<evidence type="ECO:0000313" key="3">
    <source>
        <dbReference type="Proteomes" id="UP001234989"/>
    </source>
</evidence>
<name>A0AAF0QXN1_SOLVR</name>
<dbReference type="EMBL" id="CP133617">
    <property type="protein sequence ID" value="WMV32339.1"/>
    <property type="molecule type" value="Genomic_DNA"/>
</dbReference>
<accession>A0AAF0QXN1</accession>
<protein>
    <submittedName>
        <fullName evidence="2">Uncharacterized protein</fullName>
    </submittedName>
</protein>
<reference evidence="2" key="1">
    <citation type="submission" date="2023-08" db="EMBL/GenBank/DDBJ databases">
        <title>A de novo genome assembly of Solanum verrucosum Schlechtendal, a Mexican diploid species geographically isolated from the other diploid A-genome species in potato relatives.</title>
        <authorList>
            <person name="Hosaka K."/>
        </authorList>
    </citation>
    <scope>NUCLEOTIDE SEQUENCE</scope>
    <source>
        <tissue evidence="2">Young leaves</tissue>
    </source>
</reference>
<sequence length="141" mass="15318">MAEASSTKELASTDLNAGKVMENVTYEVHSSSINLIDESIVELGQQLSQNRGVASEKSNLATVVALKSVAGKLPEVKEASIVDSGQKLIASGDGEATKNYELYKANFVRRVNDEQGRLATDKYTDLQAEKRSHEEDNEAEN</sequence>
<feature type="region of interest" description="Disordered" evidence="1">
    <location>
        <begin position="118"/>
        <end position="141"/>
    </location>
</feature>
<dbReference type="Proteomes" id="UP001234989">
    <property type="component" value="Chromosome 6"/>
</dbReference>
<dbReference type="AlphaFoldDB" id="A0AAF0QXN1"/>
<feature type="compositionally biased region" description="Basic and acidic residues" evidence="1">
    <location>
        <begin position="118"/>
        <end position="134"/>
    </location>
</feature>
<organism evidence="2 3">
    <name type="scientific">Solanum verrucosum</name>
    <dbReference type="NCBI Taxonomy" id="315347"/>
    <lineage>
        <taxon>Eukaryota</taxon>
        <taxon>Viridiplantae</taxon>
        <taxon>Streptophyta</taxon>
        <taxon>Embryophyta</taxon>
        <taxon>Tracheophyta</taxon>
        <taxon>Spermatophyta</taxon>
        <taxon>Magnoliopsida</taxon>
        <taxon>eudicotyledons</taxon>
        <taxon>Gunneridae</taxon>
        <taxon>Pentapetalae</taxon>
        <taxon>asterids</taxon>
        <taxon>lamiids</taxon>
        <taxon>Solanales</taxon>
        <taxon>Solanaceae</taxon>
        <taxon>Solanoideae</taxon>
        <taxon>Solaneae</taxon>
        <taxon>Solanum</taxon>
    </lineage>
</organism>
<proteinExistence type="predicted"/>